<comment type="similarity">
    <text evidence="2">Belongs to the amino acid/polyamine transporter 2 family.</text>
</comment>
<dbReference type="AlphaFoldDB" id="A0A1S9RY25"/>
<dbReference type="FunFam" id="1.20.1740.10:FF:000039">
    <property type="entry name" value="Neutral amino acid transporter (Eurofung)"/>
    <property type="match status" value="1"/>
</dbReference>
<keyword evidence="3 6" id="KW-0812">Transmembrane</keyword>
<evidence type="ECO:0008006" key="11">
    <source>
        <dbReference type="Google" id="ProtNLM"/>
    </source>
</evidence>
<dbReference type="Pfam" id="PF01490">
    <property type="entry name" value="Aa_trans"/>
    <property type="match status" value="1"/>
</dbReference>
<evidence type="ECO:0000256" key="2">
    <source>
        <dbReference type="ARBA" id="ARBA00008066"/>
    </source>
</evidence>
<comment type="caution">
    <text evidence="9">The sequence shown here is derived from an EMBL/GenBank/DDBJ whole genome shotgun (WGS) entry which is preliminary data.</text>
</comment>
<keyword evidence="4 6" id="KW-1133">Transmembrane helix</keyword>
<feature type="transmembrane region" description="Helical" evidence="6">
    <location>
        <begin position="588"/>
        <end position="609"/>
    </location>
</feature>
<evidence type="ECO:0000313" key="9">
    <source>
        <dbReference type="EMBL" id="OOQ89868.1"/>
    </source>
</evidence>
<dbReference type="Gene3D" id="1.20.1740.10">
    <property type="entry name" value="Amino acid/polyamine transporter I"/>
    <property type="match status" value="1"/>
</dbReference>
<reference evidence="10" key="1">
    <citation type="submission" date="2015-09" db="EMBL/GenBank/DDBJ databases">
        <authorList>
            <person name="Fill T.P."/>
            <person name="Baretta J.F."/>
            <person name="de Almeida L.G."/>
            <person name="Rocha M."/>
            <person name="de Souza D.H."/>
            <person name="Malavazi I."/>
            <person name="Cerdeira L.T."/>
            <person name="Hong H."/>
            <person name="Samborskyy M."/>
            <person name="de Vasconcelos A.T."/>
            <person name="Leadlay P."/>
            <person name="Rodrigues-Filho E."/>
        </authorList>
    </citation>
    <scope>NUCLEOTIDE SEQUENCE [LARGE SCALE GENOMIC DNA]</scope>
    <source>
        <strain evidence="10">LaBioMMi 136</strain>
    </source>
</reference>
<feature type="transmembrane region" description="Helical" evidence="6">
    <location>
        <begin position="63"/>
        <end position="81"/>
    </location>
</feature>
<dbReference type="GO" id="GO:0015179">
    <property type="term" value="F:L-amino acid transmembrane transporter activity"/>
    <property type="evidence" value="ECO:0007669"/>
    <property type="project" value="TreeGrafter"/>
</dbReference>
<dbReference type="EMBL" id="LJBN01000101">
    <property type="protein sequence ID" value="OOQ89868.1"/>
    <property type="molecule type" value="Genomic_DNA"/>
</dbReference>
<feature type="domain" description="Wax synthase" evidence="8">
    <location>
        <begin position="243"/>
        <end position="329"/>
    </location>
</feature>
<sequence>MLDLPPDLPDYLLTATLTVLLPTTSLILTPKNSPLRYITLATITYLSSRFIKATPDASVIRTVVSAQLILITAQAFHLLLIKRLDDRDIAREIPQRAFFRSDRLWHAAEALIQPRGVNTPREVKNIPAHPGYYASRRTAKDGASGLIPRGQFLTRQISIFIWQYLVLDILQTVAREQALQDGGGGGFRGFTRIDWFISPEEWLQRGLTNLITWFLATRILIDANYRFASIIFVGLGWDGPENWPPAFGRMRDVYTVRKFWGKFWHQFLRGSFQGISNFIARDILRLPRPSILERYTNIFIVCFLSGILHVWTDYVQNIPFENSGALIGFTSTALAIMFEDGVQHLWKRFSPPTEKKDSSEDDLPPLWQRVVGYVWTLTWLGVTSTWFLYPNNELPKEHAMIVPVSLAERVGLYDFTKSTATMSPQVDGPAEAADLENARQKGVDVPPVEFEPEDKMNNTPEYKQDAFGNEEFAEVKYKVMKWWQCGLLMVAETVSLGVLSLPAAVATLGLVPSIILILVLGVLATWTGYMIGQMKLKYPYIMTMADAGEVLGGAFGREFMGVCQILFLIFIMSSHLLTFTVAMNTITSHGTCSLVFGIVGTIISFLCCLPRTLEKMSWLSLVSFVSIIVAVFICMIAVGIENPGSGVVAVAKTDLYHGFSAVCNIVFAFSGHAAYFGLMAELKNPRDFTKSLCLLQGIDICLYLVASLVIYRYAGDGVTSPALGSASPLVAKICYGIALPTIIIAGVINGHVAVKYVYVRLLAGTDRMHKRDWVAVSLWLGIAAALWIIAWIISAAIPVFSNLLSLITALFASWFSYCLGGVFWLYIYKDRLTSSPRMIIFSIINLILIGIGLTICGMGLWVSGKAIHDNPSSASFSCANNA</sequence>
<evidence type="ECO:0000256" key="6">
    <source>
        <dbReference type="SAM" id="Phobius"/>
    </source>
</evidence>
<protein>
    <recommendedName>
        <fullName evidence="11">Amino acid transporter transmembrane domain-containing protein</fullName>
    </recommendedName>
</protein>
<dbReference type="InterPro" id="IPR032805">
    <property type="entry name" value="Wax_synthase_dom"/>
</dbReference>
<feature type="transmembrane region" description="Helical" evidence="6">
    <location>
        <begin position="839"/>
        <end position="862"/>
    </location>
</feature>
<dbReference type="PANTHER" id="PTHR22950:SF479">
    <property type="entry name" value="AMINO ACID TRANSPORTER (EUROFUNG)-RELATED"/>
    <property type="match status" value="1"/>
</dbReference>
<feature type="transmembrane region" description="Helical" evidence="6">
    <location>
        <begin position="803"/>
        <end position="827"/>
    </location>
</feature>
<feature type="transmembrane region" description="Helical" evidence="6">
    <location>
        <begin position="729"/>
        <end position="752"/>
    </location>
</feature>
<feature type="domain" description="Amino acid transporter transmembrane" evidence="7">
    <location>
        <begin position="480"/>
        <end position="862"/>
    </location>
</feature>
<feature type="transmembrane region" description="Helical" evidence="6">
    <location>
        <begin position="510"/>
        <end position="532"/>
    </location>
</feature>
<evidence type="ECO:0000259" key="8">
    <source>
        <dbReference type="Pfam" id="PF13813"/>
    </source>
</evidence>
<feature type="transmembrane region" description="Helical" evidence="6">
    <location>
        <begin position="370"/>
        <end position="389"/>
    </location>
</feature>
<dbReference type="PANTHER" id="PTHR22950">
    <property type="entry name" value="AMINO ACID TRANSPORTER"/>
    <property type="match status" value="1"/>
</dbReference>
<evidence type="ECO:0000256" key="3">
    <source>
        <dbReference type="ARBA" id="ARBA00022692"/>
    </source>
</evidence>
<dbReference type="Proteomes" id="UP000190744">
    <property type="component" value="Unassembled WGS sequence"/>
</dbReference>
<feature type="transmembrane region" description="Helical" evidence="6">
    <location>
        <begin position="692"/>
        <end position="714"/>
    </location>
</feature>
<evidence type="ECO:0000256" key="5">
    <source>
        <dbReference type="ARBA" id="ARBA00023136"/>
    </source>
</evidence>
<feature type="transmembrane region" description="Helical" evidence="6">
    <location>
        <begin position="616"/>
        <end position="638"/>
    </location>
</feature>
<dbReference type="InterPro" id="IPR013057">
    <property type="entry name" value="AA_transpt_TM"/>
</dbReference>
<dbReference type="Pfam" id="PF13813">
    <property type="entry name" value="MBOAT_2"/>
    <property type="match status" value="1"/>
</dbReference>
<feature type="transmembrane region" description="Helical" evidence="6">
    <location>
        <begin position="485"/>
        <end position="504"/>
    </location>
</feature>
<evidence type="ECO:0000256" key="1">
    <source>
        <dbReference type="ARBA" id="ARBA00004141"/>
    </source>
</evidence>
<evidence type="ECO:0000313" key="10">
    <source>
        <dbReference type="Proteomes" id="UP000190744"/>
    </source>
</evidence>
<gene>
    <name evidence="9" type="ORF">PEBR_08025</name>
</gene>
<feature type="transmembrane region" description="Helical" evidence="6">
    <location>
        <begin position="295"/>
        <end position="312"/>
    </location>
</feature>
<organism evidence="9 10">
    <name type="scientific">Penicillium brasilianum</name>
    <dbReference type="NCBI Taxonomy" id="104259"/>
    <lineage>
        <taxon>Eukaryota</taxon>
        <taxon>Fungi</taxon>
        <taxon>Dikarya</taxon>
        <taxon>Ascomycota</taxon>
        <taxon>Pezizomycotina</taxon>
        <taxon>Eurotiomycetes</taxon>
        <taxon>Eurotiomycetidae</taxon>
        <taxon>Eurotiales</taxon>
        <taxon>Aspergillaceae</taxon>
        <taxon>Penicillium</taxon>
    </lineage>
</organism>
<feature type="transmembrane region" description="Helical" evidence="6">
    <location>
        <begin position="773"/>
        <end position="797"/>
    </location>
</feature>
<dbReference type="GO" id="GO:0016020">
    <property type="term" value="C:membrane"/>
    <property type="evidence" value="ECO:0007669"/>
    <property type="project" value="UniProtKB-SubCell"/>
</dbReference>
<evidence type="ECO:0000256" key="4">
    <source>
        <dbReference type="ARBA" id="ARBA00022989"/>
    </source>
</evidence>
<name>A0A1S9RY25_PENBI</name>
<keyword evidence="5 6" id="KW-0472">Membrane</keyword>
<accession>A0A1S9RY25</accession>
<proteinExistence type="inferred from homology"/>
<comment type="subcellular location">
    <subcellularLocation>
        <location evidence="1">Membrane</location>
        <topology evidence="1">Multi-pass membrane protein</topology>
    </subcellularLocation>
</comment>
<evidence type="ECO:0000259" key="7">
    <source>
        <dbReference type="Pfam" id="PF01490"/>
    </source>
</evidence>
<feature type="transmembrane region" description="Helical" evidence="6">
    <location>
        <begin position="658"/>
        <end position="680"/>
    </location>
</feature>